<dbReference type="AlphaFoldDB" id="A0AAJ5UI41"/>
<dbReference type="InterPro" id="IPR001387">
    <property type="entry name" value="Cro/C1-type_HTH"/>
</dbReference>
<gene>
    <name evidence="2" type="ORF">OK117_10350</name>
</gene>
<dbReference type="EMBL" id="CP109886">
    <property type="protein sequence ID" value="WCF28017.1"/>
    <property type="molecule type" value="Genomic_DNA"/>
</dbReference>
<dbReference type="Pfam" id="PF01381">
    <property type="entry name" value="HTH_3"/>
    <property type="match status" value="1"/>
</dbReference>
<reference evidence="2" key="2">
    <citation type="submission" date="2022-10" db="EMBL/GenBank/DDBJ databases">
        <authorList>
            <person name="Landa B."/>
            <person name="Arias-Giraldo L.F."/>
            <person name="Roman-Ecija M."/>
            <person name="Velasco-Amo M.P."/>
            <person name="De La Fuente L."/>
            <person name="Marco-Noales E."/>
            <person name="Moralejo E."/>
        </authorList>
    </citation>
    <scope>NUCLEOTIDE SEQUENCE</scope>
    <source>
        <strain evidence="2">CFBP8073</strain>
    </source>
</reference>
<dbReference type="Proteomes" id="UP001211513">
    <property type="component" value="Chromosome"/>
</dbReference>
<dbReference type="Gene3D" id="1.10.260.40">
    <property type="entry name" value="lambda repressor-like DNA-binding domains"/>
    <property type="match status" value="1"/>
</dbReference>
<sequence length="141" mass="15354">MSGTKASVFSTILQLMNSLAIRAVADNVRRLLEARRLSQKELAALSGVSQKSINDLLNYGGTVSKEPRLGTIEKLAKGFGIATWQLQIPGLPVDLLQGQMVSKVIENFRDAGTVGRENISRVAESEVRYSLVQNSERGAPR</sequence>
<dbReference type="SMR" id="A0AAJ5UI41"/>
<evidence type="ECO:0000313" key="2">
    <source>
        <dbReference type="EMBL" id="WCF28017.1"/>
    </source>
</evidence>
<dbReference type="SMART" id="SM00530">
    <property type="entry name" value="HTH_XRE"/>
    <property type="match status" value="1"/>
</dbReference>
<dbReference type="GO" id="GO:0003677">
    <property type="term" value="F:DNA binding"/>
    <property type="evidence" value="ECO:0007669"/>
    <property type="project" value="InterPro"/>
</dbReference>
<protein>
    <submittedName>
        <fullName evidence="2">Helix-turn-helix domain-containing protein</fullName>
    </submittedName>
</protein>
<evidence type="ECO:0000259" key="1">
    <source>
        <dbReference type="PROSITE" id="PS50943"/>
    </source>
</evidence>
<feature type="domain" description="HTH cro/C1-type" evidence="1">
    <location>
        <begin position="28"/>
        <end position="85"/>
    </location>
</feature>
<accession>A0AAJ5UI41</accession>
<dbReference type="SUPFAM" id="SSF47413">
    <property type="entry name" value="lambda repressor-like DNA-binding domains"/>
    <property type="match status" value="1"/>
</dbReference>
<dbReference type="PROSITE" id="PS50943">
    <property type="entry name" value="HTH_CROC1"/>
    <property type="match status" value="1"/>
</dbReference>
<reference evidence="2" key="1">
    <citation type="journal article" date="2022" name="Phytopathology">
        <title>Complete circularized genome resources of seven strains of Xylella fastidiosa subsp. fastidiosa using hybrid assembly reveals unknown plasmids.</title>
        <authorList>
            <person name="Velasco-Amo M.D.P."/>
            <person name="Arias-Giraldo L.F.F."/>
            <person name="Ecija M.R."/>
            <person name="De La Fuente L."/>
            <person name="Marco-Noales E."/>
            <person name="Moralejo E."/>
            <person name="Navas-Cort J.A."/>
            <person name="Landa B.B."/>
        </authorList>
    </citation>
    <scope>NUCLEOTIDE SEQUENCE</scope>
    <source>
        <strain evidence="2">CFBP8073</strain>
    </source>
</reference>
<proteinExistence type="predicted"/>
<dbReference type="CDD" id="cd00093">
    <property type="entry name" value="HTH_XRE"/>
    <property type="match status" value="1"/>
</dbReference>
<organism evidence="2 3">
    <name type="scientific">Xylella fastidiosa subsp. fastidiosa</name>
    <dbReference type="NCBI Taxonomy" id="644356"/>
    <lineage>
        <taxon>Bacteria</taxon>
        <taxon>Pseudomonadati</taxon>
        <taxon>Pseudomonadota</taxon>
        <taxon>Gammaproteobacteria</taxon>
        <taxon>Lysobacterales</taxon>
        <taxon>Lysobacteraceae</taxon>
        <taxon>Xylella</taxon>
    </lineage>
</organism>
<name>A0AAJ5UI41_XYLFS</name>
<evidence type="ECO:0000313" key="3">
    <source>
        <dbReference type="Proteomes" id="UP001211513"/>
    </source>
</evidence>
<dbReference type="InterPro" id="IPR010982">
    <property type="entry name" value="Lambda_DNA-bd_dom_sf"/>
</dbReference>